<dbReference type="PROSITE" id="PS51318">
    <property type="entry name" value="TAT"/>
    <property type="match status" value="1"/>
</dbReference>
<keyword evidence="1" id="KW-0285">Flavoprotein</keyword>
<dbReference type="PANTHER" id="PTHR43762">
    <property type="entry name" value="L-GULONOLACTONE OXIDASE"/>
    <property type="match status" value="1"/>
</dbReference>
<comment type="caution">
    <text evidence="4">The sequence shown here is derived from an EMBL/GenBank/DDBJ whole genome shotgun (WGS) entry which is preliminary data.</text>
</comment>
<keyword evidence="5" id="KW-1185">Reference proteome</keyword>
<dbReference type="InterPro" id="IPR036318">
    <property type="entry name" value="FAD-bd_PCMH-like_sf"/>
</dbReference>
<feature type="domain" description="FAD-binding PCMH-type" evidence="3">
    <location>
        <begin position="53"/>
        <end position="229"/>
    </location>
</feature>
<dbReference type="InterPro" id="IPR016171">
    <property type="entry name" value="Vanillyl_alc_oxidase_C-sub2"/>
</dbReference>
<dbReference type="InterPro" id="IPR016169">
    <property type="entry name" value="FAD-bd_PCMH_sub2"/>
</dbReference>
<accession>A0ABX5NLL7</accession>
<dbReference type="InterPro" id="IPR016166">
    <property type="entry name" value="FAD-bd_PCMH"/>
</dbReference>
<proteinExistence type="predicted"/>
<dbReference type="InterPro" id="IPR006094">
    <property type="entry name" value="Oxid_FAD_bind_N"/>
</dbReference>
<dbReference type="PANTHER" id="PTHR43762:SF1">
    <property type="entry name" value="D-ARABINONO-1,4-LACTONE OXIDASE"/>
    <property type="match status" value="1"/>
</dbReference>
<organism evidence="4 5">
    <name type="scientific">Rhizobium wuzhouense</name>
    <dbReference type="NCBI Taxonomy" id="1986026"/>
    <lineage>
        <taxon>Bacteria</taxon>
        <taxon>Pseudomonadati</taxon>
        <taxon>Pseudomonadota</taxon>
        <taxon>Alphaproteobacteria</taxon>
        <taxon>Hyphomicrobiales</taxon>
        <taxon>Rhizobiaceae</taxon>
        <taxon>Rhizobium/Agrobacterium group</taxon>
        <taxon>Rhizobium</taxon>
    </lineage>
</organism>
<protein>
    <submittedName>
        <fullName evidence="4">FAD-binding protein</fullName>
    </submittedName>
</protein>
<sequence length="496" mass="54509">MGKLTRRALLFAAGAAAGGYAAHRLGHESIGFGEAFPGGTPSADAMLNDASLLSPTRVARHILLSDDRRDALVEAVRRELVEAENAGRPVVASAARHSMGAQSLQADGTVLTLDRGWLDADTAAGTCRVSAGMRWSELIERLDAIGFSPKVMQSNHDFGVASTFSVNAHGWPVPWSAFGTTVRSIEMLLADGTLLTCSRTENAELFKLAMGGYGLFGVIVELEIEIVPNRNLAPTFEHVAGEELGKRFIETLKADPTVEMAYGRLDVAIDRFFESGLLISYRPTADQAVIPPASGSGFVSHVAAKVFREQVGSDRVKHVRWMLESSISPALTSGIATRNSLMNEPVATLDDGDPDRTDILHEYFVAPERFADFVRICREVIPSSYQELLNITLRFVDTDHDSVLAYATVPRIAAVMLFSQEMSVRGEEDMARMTRALIDRVTEIGGSYYLPYRPHPTLDQLRRAYPRVGEFAEAKRRLDPDLRFQNGFWTNYISKI</sequence>
<evidence type="ECO:0000313" key="4">
    <source>
        <dbReference type="EMBL" id="PYB70791.1"/>
    </source>
</evidence>
<evidence type="ECO:0000256" key="1">
    <source>
        <dbReference type="ARBA" id="ARBA00022630"/>
    </source>
</evidence>
<dbReference type="SUPFAM" id="SSF55103">
    <property type="entry name" value="FAD-linked oxidases, C-terminal domain"/>
    <property type="match status" value="1"/>
</dbReference>
<evidence type="ECO:0000256" key="2">
    <source>
        <dbReference type="ARBA" id="ARBA00022827"/>
    </source>
</evidence>
<dbReference type="Pfam" id="PF01565">
    <property type="entry name" value="FAD_binding_4"/>
    <property type="match status" value="1"/>
</dbReference>
<dbReference type="InterPro" id="IPR010031">
    <property type="entry name" value="FAD_lactone_oxidase-like"/>
</dbReference>
<dbReference type="Proteomes" id="UP000247536">
    <property type="component" value="Unassembled WGS sequence"/>
</dbReference>
<gene>
    <name evidence="4" type="ORF">DMY87_20205</name>
</gene>
<dbReference type="Gene3D" id="3.30.465.10">
    <property type="match status" value="1"/>
</dbReference>
<name>A0ABX5NLL7_9HYPH</name>
<evidence type="ECO:0000313" key="5">
    <source>
        <dbReference type="Proteomes" id="UP000247536"/>
    </source>
</evidence>
<dbReference type="PROSITE" id="PS51387">
    <property type="entry name" value="FAD_PCMH"/>
    <property type="match status" value="1"/>
</dbReference>
<dbReference type="Gene3D" id="1.10.45.10">
    <property type="entry name" value="Vanillyl-alcohol Oxidase, Chain A, domain 4"/>
    <property type="match status" value="1"/>
</dbReference>
<dbReference type="EMBL" id="QJRY01000008">
    <property type="protein sequence ID" value="PYB70791.1"/>
    <property type="molecule type" value="Genomic_DNA"/>
</dbReference>
<reference evidence="4 5" key="1">
    <citation type="submission" date="2018-06" db="EMBL/GenBank/DDBJ databases">
        <title>Rhizobium wuzhouense sp. nov., isolated from roots of Oryza officinalis.</title>
        <authorList>
            <person name="Yuan T."/>
        </authorList>
    </citation>
    <scope>NUCLEOTIDE SEQUENCE [LARGE SCALE GENOMIC DNA]</scope>
    <source>
        <strain evidence="4 5">W44</strain>
    </source>
</reference>
<dbReference type="InterPro" id="IPR006311">
    <property type="entry name" value="TAT_signal"/>
</dbReference>
<evidence type="ECO:0000259" key="3">
    <source>
        <dbReference type="PROSITE" id="PS51387"/>
    </source>
</evidence>
<keyword evidence="2" id="KW-0274">FAD</keyword>
<dbReference type="SUPFAM" id="SSF56176">
    <property type="entry name" value="FAD-binding/transporter-associated domain-like"/>
    <property type="match status" value="1"/>
</dbReference>
<dbReference type="InterPro" id="IPR016164">
    <property type="entry name" value="FAD-linked_Oxase-like_C"/>
</dbReference>
<dbReference type="RefSeq" id="WP_110793433.1">
    <property type="nucleotide sequence ID" value="NZ_QJRY01000008.1"/>
</dbReference>